<name>A0A165NC42_9AGAM</name>
<keyword evidence="3" id="KW-1185">Reference proteome</keyword>
<dbReference type="Proteomes" id="UP000076761">
    <property type="component" value="Unassembled WGS sequence"/>
</dbReference>
<feature type="region of interest" description="Disordered" evidence="1">
    <location>
        <begin position="1"/>
        <end position="21"/>
    </location>
</feature>
<evidence type="ECO:0000313" key="3">
    <source>
        <dbReference type="Proteomes" id="UP000076761"/>
    </source>
</evidence>
<dbReference type="InParanoid" id="A0A165NC42"/>
<evidence type="ECO:0000256" key="1">
    <source>
        <dbReference type="SAM" id="MobiDB-lite"/>
    </source>
</evidence>
<proteinExistence type="predicted"/>
<reference evidence="2 3" key="1">
    <citation type="journal article" date="2016" name="Mol. Biol. Evol.">
        <title>Comparative Genomics of Early-Diverging Mushroom-Forming Fungi Provides Insights into the Origins of Lignocellulose Decay Capabilities.</title>
        <authorList>
            <person name="Nagy L.G."/>
            <person name="Riley R."/>
            <person name="Tritt A."/>
            <person name="Adam C."/>
            <person name="Daum C."/>
            <person name="Floudas D."/>
            <person name="Sun H."/>
            <person name="Yadav J.S."/>
            <person name="Pangilinan J."/>
            <person name="Larsson K.H."/>
            <person name="Matsuura K."/>
            <person name="Barry K."/>
            <person name="Labutti K."/>
            <person name="Kuo R."/>
            <person name="Ohm R.A."/>
            <person name="Bhattacharya S.S."/>
            <person name="Shirouzu T."/>
            <person name="Yoshinaga Y."/>
            <person name="Martin F.M."/>
            <person name="Grigoriev I.V."/>
            <person name="Hibbett D.S."/>
        </authorList>
    </citation>
    <scope>NUCLEOTIDE SEQUENCE [LARGE SCALE GENOMIC DNA]</scope>
    <source>
        <strain evidence="2 3">HHB14362 ss-1</strain>
    </source>
</reference>
<feature type="region of interest" description="Disordered" evidence="1">
    <location>
        <begin position="73"/>
        <end position="105"/>
    </location>
</feature>
<dbReference type="AlphaFoldDB" id="A0A165NC42"/>
<organism evidence="2 3">
    <name type="scientific">Neolentinus lepideus HHB14362 ss-1</name>
    <dbReference type="NCBI Taxonomy" id="1314782"/>
    <lineage>
        <taxon>Eukaryota</taxon>
        <taxon>Fungi</taxon>
        <taxon>Dikarya</taxon>
        <taxon>Basidiomycota</taxon>
        <taxon>Agaricomycotina</taxon>
        <taxon>Agaricomycetes</taxon>
        <taxon>Gloeophyllales</taxon>
        <taxon>Gloeophyllaceae</taxon>
        <taxon>Neolentinus</taxon>
    </lineage>
</organism>
<dbReference type="OrthoDB" id="10545730at2759"/>
<gene>
    <name evidence="2" type="ORF">NEOLEDRAFT_965749</name>
</gene>
<dbReference type="EMBL" id="KV425640">
    <property type="protein sequence ID" value="KZT19449.1"/>
    <property type="molecule type" value="Genomic_DNA"/>
</dbReference>
<evidence type="ECO:0000313" key="2">
    <source>
        <dbReference type="EMBL" id="KZT19449.1"/>
    </source>
</evidence>
<feature type="compositionally biased region" description="Basic and acidic residues" evidence="1">
    <location>
        <begin position="86"/>
        <end position="105"/>
    </location>
</feature>
<protein>
    <submittedName>
        <fullName evidence="2">Uncharacterized protein</fullName>
    </submittedName>
</protein>
<accession>A0A165NC42</accession>
<sequence length="218" mass="25047">MSDKIPSSTSERAFDGRHPSQAEAEYLGIQGYVEEQLNTLRQLLQTGREVCQEQKRVIDEEAQTKAVRREQKERRLEDVQANSARIARDQAKDRRDATARRADESRRWDTLKQELDTLHEARVDMLTTFVADSIAFNRRQQEEIRAAIEENQSVPRSFVLKNHEEKMHTTCRDTEQYATRKLSQGAVGARICRDHGIRSGSSSRHAFSDCAENLFGVV</sequence>
<feature type="compositionally biased region" description="Polar residues" evidence="1">
    <location>
        <begin position="1"/>
        <end position="11"/>
    </location>
</feature>